<protein>
    <submittedName>
        <fullName evidence="1">Uncharacterized protein</fullName>
    </submittedName>
</protein>
<reference evidence="1 2" key="1">
    <citation type="submission" date="2018-06" db="EMBL/GenBank/DDBJ databases">
        <title>Genomic Encyclopedia of Type Strains, Phase I: the one thousand microbial genomes (KMG-I) project.</title>
        <authorList>
            <person name="Kyrpides N."/>
        </authorList>
    </citation>
    <scope>NUCLEOTIDE SEQUENCE [LARGE SCALE GENOMIC DNA]</scope>
    <source>
        <strain evidence="1 2">DSM 19573</strain>
    </source>
</reference>
<dbReference type="AlphaFoldDB" id="A0A318XM22"/>
<accession>A0A318XM22</accession>
<gene>
    <name evidence="1" type="ORF">LY28_01901</name>
</gene>
<name>A0A318XM22_9FIRM</name>
<dbReference type="EMBL" id="QKMR01000010">
    <property type="protein sequence ID" value="PYG87533.1"/>
    <property type="molecule type" value="Genomic_DNA"/>
</dbReference>
<dbReference type="RefSeq" id="WP_242981202.1">
    <property type="nucleotide sequence ID" value="NZ_QKMR01000010.1"/>
</dbReference>
<organism evidence="1 2">
    <name type="scientific">Ruminiclostridium sufflavum DSM 19573</name>
    <dbReference type="NCBI Taxonomy" id="1121337"/>
    <lineage>
        <taxon>Bacteria</taxon>
        <taxon>Bacillati</taxon>
        <taxon>Bacillota</taxon>
        <taxon>Clostridia</taxon>
        <taxon>Eubacteriales</taxon>
        <taxon>Oscillospiraceae</taxon>
        <taxon>Ruminiclostridium</taxon>
    </lineage>
</organism>
<evidence type="ECO:0000313" key="2">
    <source>
        <dbReference type="Proteomes" id="UP000248132"/>
    </source>
</evidence>
<evidence type="ECO:0000313" key="1">
    <source>
        <dbReference type="EMBL" id="PYG87533.1"/>
    </source>
</evidence>
<sequence length="76" mass="8936">MQKNKCDIYDRECINCGECDICDLNPKKHCDNCGRCIDEVDDYRSVNIEDFMKSNITKEQVDNLNKKLSEKEKKNN</sequence>
<proteinExistence type="predicted"/>
<comment type="caution">
    <text evidence="1">The sequence shown here is derived from an EMBL/GenBank/DDBJ whole genome shotgun (WGS) entry which is preliminary data.</text>
</comment>
<dbReference type="Proteomes" id="UP000248132">
    <property type="component" value="Unassembled WGS sequence"/>
</dbReference>
<keyword evidence="2" id="KW-1185">Reference proteome</keyword>